<evidence type="ECO:0000313" key="2">
    <source>
        <dbReference type="EMBL" id="ELQ44367.1"/>
    </source>
</evidence>
<organism evidence="2">
    <name type="scientific">Pyricularia oryzae (strain Y34)</name>
    <name type="common">Rice blast fungus</name>
    <name type="synonym">Magnaporthe oryzae</name>
    <dbReference type="NCBI Taxonomy" id="1143189"/>
    <lineage>
        <taxon>Eukaryota</taxon>
        <taxon>Fungi</taxon>
        <taxon>Dikarya</taxon>
        <taxon>Ascomycota</taxon>
        <taxon>Pezizomycotina</taxon>
        <taxon>Sordariomycetes</taxon>
        <taxon>Sordariomycetidae</taxon>
        <taxon>Magnaporthales</taxon>
        <taxon>Pyriculariaceae</taxon>
        <taxon>Pyricularia</taxon>
    </lineage>
</organism>
<proteinExistence type="predicted"/>
<reference evidence="2" key="1">
    <citation type="journal article" date="2012" name="PLoS Genet.">
        <title>Comparative analysis of the genomes of two field isolates of the rice blast fungus Magnaporthe oryzae.</title>
        <authorList>
            <person name="Xue M."/>
            <person name="Yang J."/>
            <person name="Li Z."/>
            <person name="Hu S."/>
            <person name="Yao N."/>
            <person name="Dean R.A."/>
            <person name="Zhao W."/>
            <person name="Shen M."/>
            <person name="Zhang H."/>
            <person name="Li C."/>
            <person name="Liu L."/>
            <person name="Cao L."/>
            <person name="Xu X."/>
            <person name="Xing Y."/>
            <person name="Hsiang T."/>
            <person name="Zhang Z."/>
            <person name="Xu J.R."/>
            <person name="Peng Y.L."/>
        </authorList>
    </citation>
    <scope>NUCLEOTIDE SEQUENCE</scope>
    <source>
        <strain evidence="2">Y34</strain>
    </source>
</reference>
<sequence length="27" mass="3018">MAAPPLHQSRFKRARAHISMGRSVQIA</sequence>
<gene>
    <name evidence="2" type="ORF">OOU_Y34scaffold00088g7</name>
</gene>
<feature type="region of interest" description="Disordered" evidence="1">
    <location>
        <begin position="1"/>
        <end position="27"/>
    </location>
</feature>
<dbReference type="EMBL" id="JH793023">
    <property type="protein sequence ID" value="ELQ44367.1"/>
    <property type="molecule type" value="Genomic_DNA"/>
</dbReference>
<name>A0AA97PA07_PYRO3</name>
<protein>
    <submittedName>
        <fullName evidence="2">Uncharacterized protein</fullName>
    </submittedName>
</protein>
<dbReference type="AlphaFoldDB" id="A0AA97PA07"/>
<accession>A0AA97PA07</accession>
<dbReference type="Proteomes" id="UP000011086">
    <property type="component" value="Unassembled WGS sequence"/>
</dbReference>
<evidence type="ECO:0000256" key="1">
    <source>
        <dbReference type="SAM" id="MobiDB-lite"/>
    </source>
</evidence>